<accession>A0A1F6W2F3</accession>
<comment type="caution">
    <text evidence="1">The sequence shown here is derived from an EMBL/GenBank/DDBJ whole genome shotgun (WGS) entry which is preliminary data.</text>
</comment>
<organism evidence="1 2">
    <name type="scientific">Candidatus Nomurabacteria bacterium RIFCSPHIGHO2_02_FULL_42_19</name>
    <dbReference type="NCBI Taxonomy" id="1801756"/>
    <lineage>
        <taxon>Bacteria</taxon>
        <taxon>Candidatus Nomuraibacteriota</taxon>
    </lineage>
</organism>
<evidence type="ECO:0000313" key="2">
    <source>
        <dbReference type="Proteomes" id="UP000179275"/>
    </source>
</evidence>
<name>A0A1F6W2F3_9BACT</name>
<reference evidence="1 2" key="1">
    <citation type="journal article" date="2016" name="Nat. Commun.">
        <title>Thousands of microbial genomes shed light on interconnected biogeochemical processes in an aquifer system.</title>
        <authorList>
            <person name="Anantharaman K."/>
            <person name="Brown C.T."/>
            <person name="Hug L.A."/>
            <person name="Sharon I."/>
            <person name="Castelle C.J."/>
            <person name="Probst A.J."/>
            <person name="Thomas B.C."/>
            <person name="Singh A."/>
            <person name="Wilkins M.J."/>
            <person name="Karaoz U."/>
            <person name="Brodie E.L."/>
            <person name="Williams K.H."/>
            <person name="Hubbard S.S."/>
            <person name="Banfield J.F."/>
        </authorList>
    </citation>
    <scope>NUCLEOTIDE SEQUENCE [LARGE SCALE GENOMIC DNA]</scope>
</reference>
<evidence type="ECO:0000313" key="1">
    <source>
        <dbReference type="EMBL" id="OGI76087.1"/>
    </source>
</evidence>
<dbReference type="EMBL" id="MFUG01000011">
    <property type="protein sequence ID" value="OGI76087.1"/>
    <property type="molecule type" value="Genomic_DNA"/>
</dbReference>
<sequence>MSHRKLRFLSIYFLSIFIVFGFVFTHQVAAVNPSSVGVNIAPPNPAPFENTTITLNSYSNNLDSVLITWFVNEKNTLSGIGRKSFSLTAPAAGEEATVRARIDLPEGAIEIRVVIRPNSMVLLWQANDSYVPPFYKGKALPTADTEIKVVAMPEIKNVSPKNMVYTWKRDYTADQGASGYGKNSYIYVNDYLENSSTVSVIASTIEGASSESSINIGAVEPKISFYKKDNDFGIVWEKALENGHQVVGEEVLVAVPYFLSPKNLLHPSLMWSWFINNSLIAVQGGRKDFLPLKIEAGTSGTSLIRLQIENRDRIFQTANKEISVGF</sequence>
<gene>
    <name evidence="1" type="ORF">A3C67_01880</name>
</gene>
<proteinExistence type="predicted"/>
<dbReference type="STRING" id="1801756.A3C67_01880"/>
<dbReference type="Proteomes" id="UP000179275">
    <property type="component" value="Unassembled WGS sequence"/>
</dbReference>
<protein>
    <submittedName>
        <fullName evidence="1">Uncharacterized protein</fullName>
    </submittedName>
</protein>
<dbReference type="AlphaFoldDB" id="A0A1F6W2F3"/>